<proteinExistence type="predicted"/>
<dbReference type="AlphaFoldDB" id="A0A9X1SHP6"/>
<name>A0A9X1SHP6_9BACT</name>
<dbReference type="RefSeq" id="WP_230220812.1">
    <property type="nucleotide sequence ID" value="NZ_JAJKFT010000010.1"/>
</dbReference>
<organism evidence="2 3">
    <name type="scientific">Blastopirellula sediminis</name>
    <dbReference type="NCBI Taxonomy" id="2894196"/>
    <lineage>
        <taxon>Bacteria</taxon>
        <taxon>Pseudomonadati</taxon>
        <taxon>Planctomycetota</taxon>
        <taxon>Planctomycetia</taxon>
        <taxon>Pirellulales</taxon>
        <taxon>Pirellulaceae</taxon>
        <taxon>Blastopirellula</taxon>
    </lineage>
</organism>
<evidence type="ECO:0000256" key="1">
    <source>
        <dbReference type="SAM" id="Phobius"/>
    </source>
</evidence>
<reference evidence="2" key="1">
    <citation type="submission" date="2021-11" db="EMBL/GenBank/DDBJ databases">
        <title>Genome sequence.</title>
        <authorList>
            <person name="Sun Q."/>
        </authorList>
    </citation>
    <scope>NUCLEOTIDE SEQUENCE</scope>
    <source>
        <strain evidence="2">JC732</strain>
    </source>
</reference>
<keyword evidence="3" id="KW-1185">Reference proteome</keyword>
<comment type="caution">
    <text evidence="2">The sequence shown here is derived from an EMBL/GenBank/DDBJ whole genome shotgun (WGS) entry which is preliminary data.</text>
</comment>
<sequence length="196" mass="21102">MFEADEESSPKSTPIARGLAPIAIGVFLGASGYLTMGRGLSSIVTVGDPLAADATFRTSGTTYVIILGVAVAIIAAGLLMALEEFWARMVIGFGAGLLVAGVWWSASQQIVLRPDGFSVRGALLVTGADYHFERGEEILLEVEPRPGSRHGDRHSVHLHRADGTEMELCHDTQFEPVWYFAAPHLIRTSRRGMLAP</sequence>
<evidence type="ECO:0000313" key="3">
    <source>
        <dbReference type="Proteomes" id="UP001139103"/>
    </source>
</evidence>
<gene>
    <name evidence="2" type="ORF">LOC68_16665</name>
</gene>
<keyword evidence="1" id="KW-0812">Transmembrane</keyword>
<feature type="transmembrane region" description="Helical" evidence="1">
    <location>
        <begin position="85"/>
        <end position="104"/>
    </location>
</feature>
<keyword evidence="1" id="KW-0472">Membrane</keyword>
<feature type="transmembrane region" description="Helical" evidence="1">
    <location>
        <begin position="15"/>
        <end position="34"/>
    </location>
</feature>
<evidence type="ECO:0000313" key="2">
    <source>
        <dbReference type="EMBL" id="MCC9630026.1"/>
    </source>
</evidence>
<dbReference type="Proteomes" id="UP001139103">
    <property type="component" value="Unassembled WGS sequence"/>
</dbReference>
<accession>A0A9X1SHP6</accession>
<protein>
    <submittedName>
        <fullName evidence="2">Uncharacterized protein</fullName>
    </submittedName>
</protein>
<dbReference type="EMBL" id="JAJKFT010000010">
    <property type="protein sequence ID" value="MCC9630026.1"/>
    <property type="molecule type" value="Genomic_DNA"/>
</dbReference>
<keyword evidence="1" id="KW-1133">Transmembrane helix</keyword>
<feature type="transmembrane region" description="Helical" evidence="1">
    <location>
        <begin position="60"/>
        <end position="79"/>
    </location>
</feature>